<reference evidence="1" key="1">
    <citation type="submission" date="2018-05" db="EMBL/GenBank/DDBJ databases">
        <authorList>
            <person name="Lanie J.A."/>
            <person name="Ng W.-L."/>
            <person name="Kazmierczak K.M."/>
            <person name="Andrzejewski T.M."/>
            <person name="Davidsen T.M."/>
            <person name="Wayne K.J."/>
            <person name="Tettelin H."/>
            <person name="Glass J.I."/>
            <person name="Rusch D."/>
            <person name="Podicherti R."/>
            <person name="Tsui H.-C.T."/>
            <person name="Winkler M.E."/>
        </authorList>
    </citation>
    <scope>NUCLEOTIDE SEQUENCE</scope>
</reference>
<sequence>MVKSTISRRQFFTAGRQSNLNSGGLHPEWPNRRIARLHKKQFQDYWPKAAAPLSDSAPEFPVHPVNYTRTRDITWDMDTAIHLLNRTMTGATYEDINTSLTLDMGNSVQTLLEDLDPPEPPGDWVYEIVPDWNSLTTQEANDIIASYYNHMNSFRIWWCERMMFNPMNITEIMTLFWHNYFASAYSKVFYPQAMYQQNHIFRTYCLGNFKDLLRRITFGPAMMIWLDISGSRKQAPNENFARELMELFTLGVDNYSQEDVVAASRAFTGYVTDGVQTNYDFNAMEGWGYWWTDWHDFDEKTFLGQTGSWTGDDIINIILDQDECAVQICRQIYKWFVYDHVHEPFLDEMADILRSNNYEIKPLMEFLLTSDHFFDPVFRAANIQNPNTLVLGSIRRLGMENQNYPNQFFRLMQYYLGMIMFEPPDVSGWLGYRSWINSNTLPMRKVALCSLITGESPFGNYGSYIDVRAIAQSLYNPDAAGLACEQVVQKLALLFFSTPLTESLEERMLSILLDGAEPYDWNINLPAWNAQWNRMKDLLQYMMRIPEFQLS</sequence>
<dbReference type="InterPro" id="IPR014917">
    <property type="entry name" value="DUF1800"/>
</dbReference>
<dbReference type="EMBL" id="UINC01028973">
    <property type="protein sequence ID" value="SVB10922.1"/>
    <property type="molecule type" value="Genomic_DNA"/>
</dbReference>
<gene>
    <name evidence="1" type="ORF">METZ01_LOCUS163776</name>
</gene>
<organism evidence="1">
    <name type="scientific">marine metagenome</name>
    <dbReference type="NCBI Taxonomy" id="408172"/>
    <lineage>
        <taxon>unclassified sequences</taxon>
        <taxon>metagenomes</taxon>
        <taxon>ecological metagenomes</taxon>
    </lineage>
</organism>
<evidence type="ECO:0008006" key="2">
    <source>
        <dbReference type="Google" id="ProtNLM"/>
    </source>
</evidence>
<evidence type="ECO:0000313" key="1">
    <source>
        <dbReference type="EMBL" id="SVB10922.1"/>
    </source>
</evidence>
<name>A0A382BCA6_9ZZZZ</name>
<accession>A0A382BCA6</accession>
<dbReference type="AlphaFoldDB" id="A0A382BCA6"/>
<proteinExistence type="predicted"/>
<dbReference type="Pfam" id="PF08811">
    <property type="entry name" value="DUF1800"/>
    <property type="match status" value="1"/>
</dbReference>
<protein>
    <recommendedName>
        <fullName evidence="2">DUF1800 domain-containing protein</fullName>
    </recommendedName>
</protein>